<keyword evidence="2" id="KW-0963">Cytoplasm</keyword>
<evidence type="ECO:0000256" key="1">
    <source>
        <dbReference type="ARBA" id="ARBA00004496"/>
    </source>
</evidence>
<evidence type="ECO:0000256" key="3">
    <source>
        <dbReference type="ARBA" id="ARBA00022553"/>
    </source>
</evidence>
<feature type="modified residue" description="4-aspartylphosphate" evidence="8">
    <location>
        <position position="57"/>
    </location>
</feature>
<keyword evidence="3 8" id="KW-0597">Phosphoprotein</keyword>
<keyword evidence="13" id="KW-1185">Reference proteome</keyword>
<dbReference type="GO" id="GO:0005829">
    <property type="term" value="C:cytosol"/>
    <property type="evidence" value="ECO:0007669"/>
    <property type="project" value="TreeGrafter"/>
</dbReference>
<dbReference type="InterPro" id="IPR016032">
    <property type="entry name" value="Sig_transdc_resp-reg_C-effctor"/>
</dbReference>
<dbReference type="CDD" id="cd17623">
    <property type="entry name" value="REC_OmpR_CpxR"/>
    <property type="match status" value="1"/>
</dbReference>
<dbReference type="InterPro" id="IPR058124">
    <property type="entry name" value="CpxR-like_REC"/>
</dbReference>
<name>A0A8J7K4L4_9GAMM</name>
<dbReference type="Gene3D" id="6.10.250.690">
    <property type="match status" value="1"/>
</dbReference>
<evidence type="ECO:0000256" key="2">
    <source>
        <dbReference type="ARBA" id="ARBA00022490"/>
    </source>
</evidence>
<dbReference type="PANTHER" id="PTHR48111:SF39">
    <property type="entry name" value="TRANSCRIPTIONAL REGULATORY PROTEIN CPXR"/>
    <property type="match status" value="1"/>
</dbReference>
<protein>
    <submittedName>
        <fullName evidence="12">Response regulator transcription factor</fullName>
    </submittedName>
</protein>
<dbReference type="Gene3D" id="1.10.10.10">
    <property type="entry name" value="Winged helix-like DNA-binding domain superfamily/Winged helix DNA-binding domain"/>
    <property type="match status" value="1"/>
</dbReference>
<evidence type="ECO:0000256" key="5">
    <source>
        <dbReference type="ARBA" id="ARBA00023015"/>
    </source>
</evidence>
<feature type="domain" description="OmpR/PhoB-type" evidence="11">
    <location>
        <begin position="135"/>
        <end position="234"/>
    </location>
</feature>
<comment type="subcellular location">
    <subcellularLocation>
        <location evidence="1">Cytoplasm</location>
    </subcellularLocation>
</comment>
<dbReference type="InterPro" id="IPR011006">
    <property type="entry name" value="CheY-like_superfamily"/>
</dbReference>
<keyword evidence="7" id="KW-0804">Transcription</keyword>
<evidence type="ECO:0000313" key="12">
    <source>
        <dbReference type="EMBL" id="MBE9395720.1"/>
    </source>
</evidence>
<evidence type="ECO:0000313" key="13">
    <source>
        <dbReference type="Proteomes" id="UP000640333"/>
    </source>
</evidence>
<dbReference type="Pfam" id="PF00486">
    <property type="entry name" value="Trans_reg_C"/>
    <property type="match status" value="1"/>
</dbReference>
<dbReference type="Pfam" id="PF00072">
    <property type="entry name" value="Response_reg"/>
    <property type="match status" value="1"/>
</dbReference>
<dbReference type="EMBL" id="JADEYS010000001">
    <property type="protein sequence ID" value="MBE9395720.1"/>
    <property type="molecule type" value="Genomic_DNA"/>
</dbReference>
<gene>
    <name evidence="12" type="ORF">IOQ59_00420</name>
</gene>
<evidence type="ECO:0000256" key="8">
    <source>
        <dbReference type="PROSITE-ProRule" id="PRU00169"/>
    </source>
</evidence>
<dbReference type="GO" id="GO:0000976">
    <property type="term" value="F:transcription cis-regulatory region binding"/>
    <property type="evidence" value="ECO:0007669"/>
    <property type="project" value="TreeGrafter"/>
</dbReference>
<dbReference type="PROSITE" id="PS51755">
    <property type="entry name" value="OMPR_PHOB"/>
    <property type="match status" value="1"/>
</dbReference>
<dbReference type="SMART" id="SM00448">
    <property type="entry name" value="REC"/>
    <property type="match status" value="1"/>
</dbReference>
<dbReference type="PANTHER" id="PTHR48111">
    <property type="entry name" value="REGULATOR OF RPOS"/>
    <property type="match status" value="1"/>
</dbReference>
<keyword evidence="5" id="KW-0805">Transcription regulation</keyword>
<dbReference type="Proteomes" id="UP000640333">
    <property type="component" value="Unassembled WGS sequence"/>
</dbReference>
<dbReference type="GO" id="GO:0000156">
    <property type="term" value="F:phosphorelay response regulator activity"/>
    <property type="evidence" value="ECO:0007669"/>
    <property type="project" value="TreeGrafter"/>
</dbReference>
<dbReference type="InterPro" id="IPR036388">
    <property type="entry name" value="WH-like_DNA-bd_sf"/>
</dbReference>
<dbReference type="Gene3D" id="3.40.50.2300">
    <property type="match status" value="1"/>
</dbReference>
<dbReference type="InterPro" id="IPR001789">
    <property type="entry name" value="Sig_transdc_resp-reg_receiver"/>
</dbReference>
<organism evidence="12 13">
    <name type="scientific">Pontibacterium sinense</name>
    <dbReference type="NCBI Taxonomy" id="2781979"/>
    <lineage>
        <taxon>Bacteria</taxon>
        <taxon>Pseudomonadati</taxon>
        <taxon>Pseudomonadota</taxon>
        <taxon>Gammaproteobacteria</taxon>
        <taxon>Oceanospirillales</taxon>
        <taxon>Oceanospirillaceae</taxon>
        <taxon>Pontibacterium</taxon>
    </lineage>
</organism>
<feature type="DNA-binding region" description="OmpR/PhoB-type" evidence="9">
    <location>
        <begin position="135"/>
        <end position="234"/>
    </location>
</feature>
<dbReference type="InterPro" id="IPR001867">
    <property type="entry name" value="OmpR/PhoB-type_DNA-bd"/>
</dbReference>
<keyword evidence="6 9" id="KW-0238">DNA-binding</keyword>
<evidence type="ECO:0000256" key="9">
    <source>
        <dbReference type="PROSITE-ProRule" id="PRU01091"/>
    </source>
</evidence>
<dbReference type="InterPro" id="IPR039420">
    <property type="entry name" value="WalR-like"/>
</dbReference>
<feature type="domain" description="Response regulatory" evidence="10">
    <location>
        <begin position="7"/>
        <end position="121"/>
    </location>
</feature>
<dbReference type="CDD" id="cd00383">
    <property type="entry name" value="trans_reg_C"/>
    <property type="match status" value="1"/>
</dbReference>
<evidence type="ECO:0000256" key="4">
    <source>
        <dbReference type="ARBA" id="ARBA00023012"/>
    </source>
</evidence>
<proteinExistence type="predicted"/>
<dbReference type="GO" id="GO:0032993">
    <property type="term" value="C:protein-DNA complex"/>
    <property type="evidence" value="ECO:0007669"/>
    <property type="project" value="TreeGrafter"/>
</dbReference>
<reference evidence="12" key="1">
    <citation type="submission" date="2020-10" db="EMBL/GenBank/DDBJ databases">
        <title>Bacterium isolated from coastal waters sediment.</title>
        <authorList>
            <person name="Chen R.-J."/>
            <person name="Lu D.-C."/>
            <person name="Zhu K.-L."/>
            <person name="Du Z.-J."/>
        </authorList>
    </citation>
    <scope>NUCLEOTIDE SEQUENCE</scope>
    <source>
        <strain evidence="12">N1Y112</strain>
    </source>
</reference>
<evidence type="ECO:0000259" key="11">
    <source>
        <dbReference type="PROSITE" id="PS51755"/>
    </source>
</evidence>
<dbReference type="PROSITE" id="PS50110">
    <property type="entry name" value="RESPONSE_REGULATORY"/>
    <property type="match status" value="1"/>
</dbReference>
<evidence type="ECO:0000256" key="6">
    <source>
        <dbReference type="ARBA" id="ARBA00023125"/>
    </source>
</evidence>
<dbReference type="SUPFAM" id="SSF52172">
    <property type="entry name" value="CheY-like"/>
    <property type="match status" value="1"/>
</dbReference>
<dbReference type="GO" id="GO:0006355">
    <property type="term" value="P:regulation of DNA-templated transcription"/>
    <property type="evidence" value="ECO:0007669"/>
    <property type="project" value="InterPro"/>
</dbReference>
<accession>A0A8J7K4L4</accession>
<sequence length="236" mass="26738">MMSEQTRLLMVDDDTELCELIGDYLENEGFLVEFAHNADDAQHKLQRAERYQLMILDVMMPGRSGMDLLQEIRPRLQLPVIMLTGRGEDIDRILGLEMGADDYLSKPCNPRELVARIKAILRRAGPKEHQTLFPDQPVSEAGIQLDPGIREVRIAEQMLELTGTEFNVLAYLMNNAGTVISKEQLTELVLHRKLTAYDRAIDVHVSRVRQKLGKLLPNSDVIKTVRGVGYQFVRGA</sequence>
<dbReference type="AlphaFoldDB" id="A0A8J7K4L4"/>
<dbReference type="SMART" id="SM00862">
    <property type="entry name" value="Trans_reg_C"/>
    <property type="match status" value="1"/>
</dbReference>
<evidence type="ECO:0000259" key="10">
    <source>
        <dbReference type="PROSITE" id="PS50110"/>
    </source>
</evidence>
<evidence type="ECO:0000256" key="7">
    <source>
        <dbReference type="ARBA" id="ARBA00023163"/>
    </source>
</evidence>
<keyword evidence="4" id="KW-0902">Two-component regulatory system</keyword>
<dbReference type="SUPFAM" id="SSF46894">
    <property type="entry name" value="C-terminal effector domain of the bipartite response regulators"/>
    <property type="match status" value="1"/>
</dbReference>
<comment type="caution">
    <text evidence="12">The sequence shown here is derived from an EMBL/GenBank/DDBJ whole genome shotgun (WGS) entry which is preliminary data.</text>
</comment>